<dbReference type="GO" id="GO:0005524">
    <property type="term" value="F:ATP binding"/>
    <property type="evidence" value="ECO:0007669"/>
    <property type="project" value="UniProtKB-KW"/>
</dbReference>
<dbReference type="SUPFAM" id="SSF100920">
    <property type="entry name" value="Heat shock protein 70kD (HSP70), peptide-binding domain"/>
    <property type="match status" value="2"/>
</dbReference>
<dbReference type="FunFam" id="3.30.420.40:FF:000545">
    <property type="entry name" value="Endoplasmic reticulum chaperone BiP"/>
    <property type="match status" value="1"/>
</dbReference>
<name>A0A1L7XDQ9_9HELO</name>
<dbReference type="Pfam" id="PF00012">
    <property type="entry name" value="HSP70"/>
    <property type="match status" value="3"/>
</dbReference>
<dbReference type="InterPro" id="IPR043129">
    <property type="entry name" value="ATPase_NBD"/>
</dbReference>
<keyword evidence="5" id="KW-1185">Reference proteome</keyword>
<gene>
    <name evidence="4" type="ORF">PAC_13049</name>
</gene>
<keyword evidence="2" id="KW-0547">Nucleotide-binding</keyword>
<dbReference type="OrthoDB" id="3548825at2759"/>
<dbReference type="EMBL" id="FJOG01000022">
    <property type="protein sequence ID" value="CZR63152.1"/>
    <property type="molecule type" value="Genomic_DNA"/>
</dbReference>
<dbReference type="AlphaFoldDB" id="A0A1L7XDQ9"/>
<sequence length="471" mass="51946">MINHDEFRVILDDQGRSSIPSCVNDTCIKRPHFDESILPDIIKRLKTTADGFFGRNITHAVISVPAYFADAERQSTKDAAALVGLQALRIVNEPTAAGIAYDLDKPDHESNFIVYNLNSQTCDVTLENIDYGVFEILANASGNIGSDYFEQAVLEHIIGTENMKSQVAKAEEVLSRKTSAKIRHSIAKTELNEVYQSIFEKTLPLIKYVLEEAKVEVGKVEGVILTGVRLYQGVSSDEAILKGVAILAQVLSGIDDDWGCPPVMGLNPLSLGIDAGCVFTKVLPRNTVIPTRKQITVTTVMDNQPSIRIQIVEGDRLLSSKNNEIGAFDILVPPAPAGVPYVDIVFEVDAIELLTVKAEDKAERKEVKVIIGDILHERKWEEEVDAINNEIGAFDILVPPAPAGVPYVDIVFEVDAIELLTVKAEDKAERKEVKVIIGDILHERKWEEEVDAIVMEAEANYEADRIPPLLI</sequence>
<dbReference type="Gene3D" id="3.90.640.10">
    <property type="entry name" value="Actin, Chain A, domain 4"/>
    <property type="match status" value="1"/>
</dbReference>
<dbReference type="SUPFAM" id="SSF53067">
    <property type="entry name" value="Actin-like ATPase domain"/>
    <property type="match status" value="2"/>
</dbReference>
<evidence type="ECO:0000313" key="5">
    <source>
        <dbReference type="Proteomes" id="UP000184330"/>
    </source>
</evidence>
<dbReference type="Gene3D" id="3.30.420.40">
    <property type="match status" value="2"/>
</dbReference>
<evidence type="ECO:0000256" key="1">
    <source>
        <dbReference type="ARBA" id="ARBA00007381"/>
    </source>
</evidence>
<dbReference type="STRING" id="576137.A0A1L7XDQ9"/>
<evidence type="ECO:0000256" key="2">
    <source>
        <dbReference type="ARBA" id="ARBA00022741"/>
    </source>
</evidence>
<keyword evidence="3" id="KW-0067">ATP-binding</keyword>
<dbReference type="Gene3D" id="2.60.34.10">
    <property type="entry name" value="Substrate Binding Domain Of DNAk, Chain A, domain 1"/>
    <property type="match status" value="2"/>
</dbReference>
<evidence type="ECO:0000256" key="3">
    <source>
        <dbReference type="ARBA" id="ARBA00022840"/>
    </source>
</evidence>
<evidence type="ECO:0000313" key="4">
    <source>
        <dbReference type="EMBL" id="CZR63152.1"/>
    </source>
</evidence>
<dbReference type="Proteomes" id="UP000184330">
    <property type="component" value="Unassembled WGS sequence"/>
</dbReference>
<proteinExistence type="inferred from homology"/>
<dbReference type="InterPro" id="IPR029047">
    <property type="entry name" value="HSP70_peptide-bd_sf"/>
</dbReference>
<organism evidence="4 5">
    <name type="scientific">Phialocephala subalpina</name>
    <dbReference type="NCBI Taxonomy" id="576137"/>
    <lineage>
        <taxon>Eukaryota</taxon>
        <taxon>Fungi</taxon>
        <taxon>Dikarya</taxon>
        <taxon>Ascomycota</taxon>
        <taxon>Pezizomycotina</taxon>
        <taxon>Leotiomycetes</taxon>
        <taxon>Helotiales</taxon>
        <taxon>Mollisiaceae</taxon>
        <taxon>Phialocephala</taxon>
        <taxon>Phialocephala fortinii species complex</taxon>
    </lineage>
</organism>
<accession>A0A1L7XDQ9</accession>
<dbReference type="InterPro" id="IPR013126">
    <property type="entry name" value="Hsp_70_fam"/>
</dbReference>
<comment type="similarity">
    <text evidence="1">Belongs to the heat shock protein 70 family.</text>
</comment>
<dbReference type="PANTHER" id="PTHR19375">
    <property type="entry name" value="HEAT SHOCK PROTEIN 70KDA"/>
    <property type="match status" value="1"/>
</dbReference>
<dbReference type="GO" id="GO:0140662">
    <property type="term" value="F:ATP-dependent protein folding chaperone"/>
    <property type="evidence" value="ECO:0007669"/>
    <property type="project" value="InterPro"/>
</dbReference>
<protein>
    <submittedName>
        <fullName evidence="4">Uncharacterized protein</fullName>
    </submittedName>
</protein>
<reference evidence="4 5" key="1">
    <citation type="submission" date="2016-03" db="EMBL/GenBank/DDBJ databases">
        <authorList>
            <person name="Ploux O."/>
        </authorList>
    </citation>
    <scope>NUCLEOTIDE SEQUENCE [LARGE SCALE GENOMIC DNA]</scope>
    <source>
        <strain evidence="4 5">UAMH 11012</strain>
    </source>
</reference>